<dbReference type="CDD" id="cd22157">
    <property type="entry name" value="F-box_AtFBW1-like"/>
    <property type="match status" value="1"/>
</dbReference>
<dbReference type="Gene3D" id="1.20.1280.50">
    <property type="match status" value="1"/>
</dbReference>
<dbReference type="SUPFAM" id="SSF81383">
    <property type="entry name" value="F-box domain"/>
    <property type="match status" value="1"/>
</dbReference>
<dbReference type="AlphaFoldDB" id="A0A835CAC1"/>
<dbReference type="SMART" id="SM00256">
    <property type="entry name" value="FBOX"/>
    <property type="match status" value="1"/>
</dbReference>
<dbReference type="InterPro" id="IPR036047">
    <property type="entry name" value="F-box-like_dom_sf"/>
</dbReference>
<feature type="domain" description="F-box" evidence="1">
    <location>
        <begin position="13"/>
        <end position="59"/>
    </location>
</feature>
<dbReference type="FunFam" id="1.20.1280.50:FF:000064">
    <property type="entry name" value="Os05g0177100 protein"/>
    <property type="match status" value="1"/>
</dbReference>
<dbReference type="PROSITE" id="PS50181">
    <property type="entry name" value="FBOX"/>
    <property type="match status" value="1"/>
</dbReference>
<sequence length="120" mass="13688">MDLSGSKKRASAATAAADLTDDLIVEILSRLPVKSICRFKCVSRHWRGLISDPAHRKKLPQTLSGFFYPRYYRLDDARKMVCPGFWTGYRAAGFLYIYSGVTRKMVGVMRLCQSNQEVYL</sequence>
<dbReference type="InterPro" id="IPR001810">
    <property type="entry name" value="F-box_dom"/>
</dbReference>
<evidence type="ECO:0000313" key="2">
    <source>
        <dbReference type="EMBL" id="KAF8722243.1"/>
    </source>
</evidence>
<dbReference type="PANTHER" id="PTHR35546">
    <property type="entry name" value="F-BOX PROTEIN INTERACTION DOMAIN PROTEIN-RELATED"/>
    <property type="match status" value="1"/>
</dbReference>
<comment type="caution">
    <text evidence="2">The sequence shown here is derived from an EMBL/GenBank/DDBJ whole genome shotgun (WGS) entry which is preliminary data.</text>
</comment>
<accession>A0A835CAC1</accession>
<name>A0A835CAC1_9POAL</name>
<evidence type="ECO:0000259" key="1">
    <source>
        <dbReference type="PROSITE" id="PS50181"/>
    </source>
</evidence>
<evidence type="ECO:0000313" key="3">
    <source>
        <dbReference type="Proteomes" id="UP000636709"/>
    </source>
</evidence>
<dbReference type="InterPro" id="IPR055290">
    <property type="entry name" value="At3g26010-like"/>
</dbReference>
<gene>
    <name evidence="2" type="ORF">HU200_022551</name>
</gene>
<protein>
    <recommendedName>
        <fullName evidence="1">F-box domain-containing protein</fullName>
    </recommendedName>
</protein>
<dbReference type="EMBL" id="JACEFO010001675">
    <property type="protein sequence ID" value="KAF8722243.1"/>
    <property type="molecule type" value="Genomic_DNA"/>
</dbReference>
<dbReference type="Proteomes" id="UP000636709">
    <property type="component" value="Unassembled WGS sequence"/>
</dbReference>
<dbReference type="PANTHER" id="PTHR35546:SF80">
    <property type="entry name" value="F-BOX DOMAIN CONTAINING PROTEIN EXPRESSED"/>
    <property type="match status" value="1"/>
</dbReference>
<proteinExistence type="predicted"/>
<dbReference type="OrthoDB" id="1939605at2759"/>
<keyword evidence="3" id="KW-1185">Reference proteome</keyword>
<dbReference type="Pfam" id="PF00646">
    <property type="entry name" value="F-box"/>
    <property type="match status" value="1"/>
</dbReference>
<organism evidence="2 3">
    <name type="scientific">Digitaria exilis</name>
    <dbReference type="NCBI Taxonomy" id="1010633"/>
    <lineage>
        <taxon>Eukaryota</taxon>
        <taxon>Viridiplantae</taxon>
        <taxon>Streptophyta</taxon>
        <taxon>Embryophyta</taxon>
        <taxon>Tracheophyta</taxon>
        <taxon>Spermatophyta</taxon>
        <taxon>Magnoliopsida</taxon>
        <taxon>Liliopsida</taxon>
        <taxon>Poales</taxon>
        <taxon>Poaceae</taxon>
        <taxon>PACMAD clade</taxon>
        <taxon>Panicoideae</taxon>
        <taxon>Panicodae</taxon>
        <taxon>Paniceae</taxon>
        <taxon>Anthephorinae</taxon>
        <taxon>Digitaria</taxon>
    </lineage>
</organism>
<reference evidence="2" key="1">
    <citation type="submission" date="2020-07" db="EMBL/GenBank/DDBJ databases">
        <title>Genome sequence and genetic diversity analysis of an under-domesticated orphan crop, white fonio (Digitaria exilis).</title>
        <authorList>
            <person name="Bennetzen J.L."/>
            <person name="Chen S."/>
            <person name="Ma X."/>
            <person name="Wang X."/>
            <person name="Yssel A.E.J."/>
            <person name="Chaluvadi S.R."/>
            <person name="Johnson M."/>
            <person name="Gangashetty P."/>
            <person name="Hamidou F."/>
            <person name="Sanogo M.D."/>
            <person name="Zwaenepoel A."/>
            <person name="Wallace J."/>
            <person name="Van De Peer Y."/>
            <person name="Van Deynze A."/>
        </authorList>
    </citation>
    <scope>NUCLEOTIDE SEQUENCE</scope>
    <source>
        <tissue evidence="2">Leaves</tissue>
    </source>
</reference>